<gene>
    <name evidence="2" type="ORF">JZ786_10165</name>
</gene>
<name>A0A9X7W2N9_9BACL</name>
<dbReference type="Pfam" id="PF13835">
    <property type="entry name" value="DUF4194"/>
    <property type="match status" value="1"/>
</dbReference>
<dbReference type="InterPro" id="IPR025449">
    <property type="entry name" value="JetB"/>
</dbReference>
<dbReference type="Proteomes" id="UP000663505">
    <property type="component" value="Chromosome"/>
</dbReference>
<feature type="region of interest" description="Disordered" evidence="1">
    <location>
        <begin position="203"/>
        <end position="284"/>
    </location>
</feature>
<dbReference type="KEGG" id="afx:JZ786_10165"/>
<keyword evidence="3" id="KW-1185">Reference proteome</keyword>
<protein>
    <submittedName>
        <fullName evidence="2">DUF4194 domain-containing protein</fullName>
    </submittedName>
</protein>
<dbReference type="RefSeq" id="WP_206658555.1">
    <property type="nucleotide sequence ID" value="NZ_CP071182.1"/>
</dbReference>
<accession>A0A9X7W2N9</accession>
<evidence type="ECO:0000313" key="2">
    <source>
        <dbReference type="EMBL" id="QSO49244.1"/>
    </source>
</evidence>
<evidence type="ECO:0000313" key="3">
    <source>
        <dbReference type="Proteomes" id="UP000663505"/>
    </source>
</evidence>
<dbReference type="AlphaFoldDB" id="A0A9X7W2N9"/>
<proteinExistence type="predicted"/>
<organism evidence="2 3">
    <name type="scientific">Alicyclobacillus mengziensis</name>
    <dbReference type="NCBI Taxonomy" id="2931921"/>
    <lineage>
        <taxon>Bacteria</taxon>
        <taxon>Bacillati</taxon>
        <taxon>Bacillota</taxon>
        <taxon>Bacilli</taxon>
        <taxon>Bacillales</taxon>
        <taxon>Alicyclobacillaceae</taxon>
        <taxon>Alicyclobacillus</taxon>
    </lineage>
</organism>
<sequence>MSWDEQYTTLTERDKEDFSRLVSLLYEQTFLVRDVWDVKEHRMAGNRDYRFAERNMALLKGYLSVSGFEIQVDGRRGVMAIYNKYNRNRMKVDKFTTYMLYALRLVYEEQMETASMRREVVVPLREIVGKLYTIGVMDKRIALTHLQSTLNRLRKLSIIARVEGTSQDMESRWMIYPTITIAVSDDRINDLYARLISGELKGGVFDDDEQNGVGTDRGESGEDGDLEDDGAEEDGTDLDETNPAEDDIAEDDLEENDLEEDGLEENDLEENDLEENDLEEEETE</sequence>
<feature type="compositionally biased region" description="Acidic residues" evidence="1">
    <location>
        <begin position="221"/>
        <end position="284"/>
    </location>
</feature>
<reference evidence="2 3" key="1">
    <citation type="submission" date="2021-02" db="EMBL/GenBank/DDBJ databases">
        <title>Alicyclobacillus curvatus sp. nov. and Alicyclobacillus mengziensis sp. nov., two acidophilic bacteria isolated from acid mine drainage.</title>
        <authorList>
            <person name="Huang Y."/>
        </authorList>
    </citation>
    <scope>NUCLEOTIDE SEQUENCE [LARGE SCALE GENOMIC DNA]</scope>
    <source>
        <strain evidence="2 3">S30H14</strain>
    </source>
</reference>
<dbReference type="EMBL" id="CP071182">
    <property type="protein sequence ID" value="QSO49244.1"/>
    <property type="molecule type" value="Genomic_DNA"/>
</dbReference>
<evidence type="ECO:0000256" key="1">
    <source>
        <dbReference type="SAM" id="MobiDB-lite"/>
    </source>
</evidence>